<dbReference type="InterPro" id="IPR002139">
    <property type="entry name" value="Ribo/fructo_kinase"/>
</dbReference>
<evidence type="ECO:0000256" key="1">
    <source>
        <dbReference type="ARBA" id="ARBA00010688"/>
    </source>
</evidence>
<evidence type="ECO:0000259" key="7">
    <source>
        <dbReference type="Pfam" id="PF00294"/>
    </source>
</evidence>
<keyword evidence="4 6" id="KW-0418">Kinase</keyword>
<name>A0A316A1P9_9FIRM</name>
<accession>A0A316A1P9</accession>
<dbReference type="EMBL" id="UHJJ01000001">
    <property type="protein sequence ID" value="SUQ12133.1"/>
    <property type="molecule type" value="Genomic_DNA"/>
</dbReference>
<proteinExistence type="inferred from homology"/>
<keyword evidence="3" id="KW-0547">Nucleotide-binding</keyword>
<dbReference type="Gene3D" id="3.40.1190.20">
    <property type="match status" value="1"/>
</dbReference>
<dbReference type="GO" id="GO:0008865">
    <property type="term" value="F:fructokinase activity"/>
    <property type="evidence" value="ECO:0007669"/>
    <property type="project" value="UniProtKB-ARBA"/>
</dbReference>
<gene>
    <name evidence="8" type="ORF">SAMN05216529_10131</name>
</gene>
<keyword evidence="2 6" id="KW-0808">Transferase</keyword>
<dbReference type="PANTHER" id="PTHR43085:SF1">
    <property type="entry name" value="PSEUDOURIDINE KINASE-RELATED"/>
    <property type="match status" value="1"/>
</dbReference>
<keyword evidence="5" id="KW-0067">ATP-binding</keyword>
<evidence type="ECO:0000256" key="6">
    <source>
        <dbReference type="RuleBase" id="RU003704"/>
    </source>
</evidence>
<evidence type="ECO:0000256" key="4">
    <source>
        <dbReference type="ARBA" id="ARBA00022777"/>
    </source>
</evidence>
<dbReference type="InterPro" id="IPR050306">
    <property type="entry name" value="PfkB_Carbo_kinase"/>
</dbReference>
<evidence type="ECO:0000256" key="3">
    <source>
        <dbReference type="ARBA" id="ARBA00022741"/>
    </source>
</evidence>
<dbReference type="GO" id="GO:0006000">
    <property type="term" value="P:fructose metabolic process"/>
    <property type="evidence" value="ECO:0007669"/>
    <property type="project" value="UniProtKB-ARBA"/>
</dbReference>
<feature type="domain" description="Carbohydrate kinase PfkB" evidence="7">
    <location>
        <begin position="3"/>
        <end position="305"/>
    </location>
</feature>
<evidence type="ECO:0000313" key="8">
    <source>
        <dbReference type="EMBL" id="SUQ12133.1"/>
    </source>
</evidence>
<dbReference type="AlphaFoldDB" id="A0A316A1P9"/>
<dbReference type="SUPFAM" id="SSF53613">
    <property type="entry name" value="Ribokinase-like"/>
    <property type="match status" value="1"/>
</dbReference>
<dbReference type="OrthoDB" id="9788681at2"/>
<dbReference type="PANTHER" id="PTHR43085">
    <property type="entry name" value="HEXOKINASE FAMILY MEMBER"/>
    <property type="match status" value="1"/>
</dbReference>
<evidence type="ECO:0000256" key="2">
    <source>
        <dbReference type="ARBA" id="ARBA00022679"/>
    </source>
</evidence>
<dbReference type="PROSITE" id="PS00584">
    <property type="entry name" value="PFKB_KINASES_2"/>
    <property type="match status" value="1"/>
</dbReference>
<comment type="similarity">
    <text evidence="1 6">Belongs to the carbohydrate kinase PfkB family.</text>
</comment>
<dbReference type="CDD" id="cd01167">
    <property type="entry name" value="bac_FRK"/>
    <property type="match status" value="1"/>
</dbReference>
<dbReference type="InterPro" id="IPR002173">
    <property type="entry name" value="Carboh/pur_kinase_PfkB_CS"/>
</dbReference>
<sequence>MYDLCAIGDALVDFIPAPQYTPDKPVYQCEVGGTVANALTAGSKLGLSTLFVGKIGDDCMGQLIRNKMISHGVSMEGCVVDPIHFTTQTFVSLGENGERSFSFARRFGADIWLEESDLPMERILQSSMVGFSGMCMTDEPIRSATWKLLRAVRAKEIPIVLDVNYRYNLWKNEEEAISAMRETLSYAALYKSSEEEAYLLAGVEDLQEAAEKIADYGCRIVIITLGGQGSYYYVNGESGHIPSYKVEAIDTTGAGDSFFAGLLYQIKQRGGIENISAGDYPEILKFANAAGALAATKRGGVNGAPFLNEIEEFIKQYSQTHSVNNFKVQYKEEMK</sequence>
<protein>
    <submittedName>
        <fullName evidence="8">Fructokinase/fructan beta-fructosidase</fullName>
    </submittedName>
</protein>
<reference evidence="9" key="1">
    <citation type="submission" date="2017-07" db="EMBL/GenBank/DDBJ databases">
        <authorList>
            <person name="Varghese N."/>
            <person name="Submissions S."/>
        </authorList>
    </citation>
    <scope>NUCLEOTIDE SEQUENCE [LARGE SCALE GENOMIC DNA]</scope>
    <source>
        <strain evidence="9">NLAE-zl-C134</strain>
    </source>
</reference>
<dbReference type="GO" id="GO:0005524">
    <property type="term" value="F:ATP binding"/>
    <property type="evidence" value="ECO:0007669"/>
    <property type="project" value="UniProtKB-KW"/>
</dbReference>
<evidence type="ECO:0000256" key="5">
    <source>
        <dbReference type="ARBA" id="ARBA00022840"/>
    </source>
</evidence>
<dbReference type="Proteomes" id="UP000254051">
    <property type="component" value="Unassembled WGS sequence"/>
</dbReference>
<dbReference type="InterPro" id="IPR011611">
    <property type="entry name" value="PfkB_dom"/>
</dbReference>
<keyword evidence="9" id="KW-1185">Reference proteome</keyword>
<evidence type="ECO:0000313" key="9">
    <source>
        <dbReference type="Proteomes" id="UP000254051"/>
    </source>
</evidence>
<dbReference type="InterPro" id="IPR029056">
    <property type="entry name" value="Ribokinase-like"/>
</dbReference>
<dbReference type="RefSeq" id="WP_109708212.1">
    <property type="nucleotide sequence ID" value="NZ_QGDS01000001.1"/>
</dbReference>
<dbReference type="Pfam" id="PF00294">
    <property type="entry name" value="PfkB"/>
    <property type="match status" value="1"/>
</dbReference>
<dbReference type="PRINTS" id="PR00990">
    <property type="entry name" value="RIBOKINASE"/>
</dbReference>
<organism evidence="8 9">
    <name type="scientific">Faecalicatena contorta</name>
    <dbReference type="NCBI Taxonomy" id="39482"/>
    <lineage>
        <taxon>Bacteria</taxon>
        <taxon>Bacillati</taxon>
        <taxon>Bacillota</taxon>
        <taxon>Clostridia</taxon>
        <taxon>Lachnospirales</taxon>
        <taxon>Lachnospiraceae</taxon>
        <taxon>Faecalicatena</taxon>
    </lineage>
</organism>